<dbReference type="GO" id="GO:0005886">
    <property type="term" value="C:plasma membrane"/>
    <property type="evidence" value="ECO:0000318"/>
    <property type="project" value="GO_Central"/>
</dbReference>
<dbReference type="PANTHER" id="PTHR30561:SF1">
    <property type="entry name" value="MULTIDRUG TRANSPORTER EMRE"/>
    <property type="match status" value="1"/>
</dbReference>
<keyword evidence="2" id="KW-0813">Transport</keyword>
<feature type="transmembrane region" description="Helical" evidence="8">
    <location>
        <begin position="85"/>
        <end position="104"/>
    </location>
</feature>
<evidence type="ECO:0000256" key="7">
    <source>
        <dbReference type="RuleBase" id="RU003942"/>
    </source>
</evidence>
<dbReference type="EMBL" id="CP000909">
    <property type="protein sequence ID" value="ABY34997.1"/>
    <property type="molecule type" value="Genomic_DNA"/>
</dbReference>
<proteinExistence type="inferred from homology"/>
<evidence type="ECO:0000256" key="8">
    <source>
        <dbReference type="SAM" id="Phobius"/>
    </source>
</evidence>
<dbReference type="RefSeq" id="WP_012257651.1">
    <property type="nucleotide sequence ID" value="NC_010175.1"/>
</dbReference>
<evidence type="ECO:0000313" key="10">
    <source>
        <dbReference type="Proteomes" id="UP000002008"/>
    </source>
</evidence>
<dbReference type="eggNOG" id="COG2076">
    <property type="taxonomic scope" value="Bacteria"/>
</dbReference>
<gene>
    <name evidence="9" type="ordered locus">Caur_1780</name>
</gene>
<dbReference type="InterPro" id="IPR000390">
    <property type="entry name" value="Small_drug/metabolite_transptr"/>
</dbReference>
<evidence type="ECO:0000256" key="3">
    <source>
        <dbReference type="ARBA" id="ARBA00022475"/>
    </source>
</evidence>
<evidence type="ECO:0000256" key="4">
    <source>
        <dbReference type="ARBA" id="ARBA00022692"/>
    </source>
</evidence>
<accession>A9WD30</accession>
<dbReference type="AlphaFoldDB" id="A9WD30"/>
<feature type="transmembrane region" description="Helical" evidence="8">
    <location>
        <begin position="58"/>
        <end position="79"/>
    </location>
</feature>
<keyword evidence="6 8" id="KW-0472">Membrane</keyword>
<dbReference type="EnsemblBacteria" id="ABY34997">
    <property type="protein sequence ID" value="ABY34997"/>
    <property type="gene ID" value="Caur_1780"/>
</dbReference>
<dbReference type="PATRIC" id="fig|324602.8.peg.2031"/>
<protein>
    <submittedName>
        <fullName evidence="9">Small multidrug resistance protein</fullName>
    </submittedName>
</protein>
<dbReference type="InParanoid" id="A9WD30"/>
<name>A9WD30_CHLAA</name>
<dbReference type="Gene3D" id="1.10.3730.20">
    <property type="match status" value="1"/>
</dbReference>
<evidence type="ECO:0000256" key="6">
    <source>
        <dbReference type="ARBA" id="ARBA00023136"/>
    </source>
</evidence>
<dbReference type="FunFam" id="1.10.3730.20:FF:000001">
    <property type="entry name" value="Quaternary ammonium compound resistance transporter SugE"/>
    <property type="match status" value="1"/>
</dbReference>
<evidence type="ECO:0000313" key="9">
    <source>
        <dbReference type="EMBL" id="ABY34997.1"/>
    </source>
</evidence>
<organism evidence="9 10">
    <name type="scientific">Chloroflexus aurantiacus (strain ATCC 29366 / DSM 635 / J-10-fl)</name>
    <dbReference type="NCBI Taxonomy" id="324602"/>
    <lineage>
        <taxon>Bacteria</taxon>
        <taxon>Bacillati</taxon>
        <taxon>Chloroflexota</taxon>
        <taxon>Chloroflexia</taxon>
        <taxon>Chloroflexales</taxon>
        <taxon>Chloroflexineae</taxon>
        <taxon>Chloroflexaceae</taxon>
        <taxon>Chloroflexus</taxon>
    </lineage>
</organism>
<dbReference type="SUPFAM" id="SSF103481">
    <property type="entry name" value="Multidrug resistance efflux transporter EmrE"/>
    <property type="match status" value="1"/>
</dbReference>
<dbReference type="KEGG" id="cau:Caur_1780"/>
<dbReference type="STRING" id="324602.Caur_1780"/>
<keyword evidence="5 8" id="KW-1133">Transmembrane helix</keyword>
<comment type="similarity">
    <text evidence="7">Belongs to the drug/metabolite transporter (DMT) superfamily. Small multidrug resistance (SMR) (TC 2.A.7.1) family.</text>
</comment>
<evidence type="ECO:0000256" key="2">
    <source>
        <dbReference type="ARBA" id="ARBA00022448"/>
    </source>
</evidence>
<dbReference type="InterPro" id="IPR037185">
    <property type="entry name" value="EmrE-like"/>
</dbReference>
<dbReference type="GO" id="GO:0055085">
    <property type="term" value="P:transmembrane transport"/>
    <property type="evidence" value="ECO:0000318"/>
    <property type="project" value="GO_Central"/>
</dbReference>
<dbReference type="InterPro" id="IPR045324">
    <property type="entry name" value="Small_multidrug_res"/>
</dbReference>
<feature type="transmembrane region" description="Helical" evidence="8">
    <location>
        <begin position="33"/>
        <end position="51"/>
    </location>
</feature>
<sequence length="110" mass="11862">MKYWLYLMLAILTEVVATSALKASAGFSRPLPSLIVVAGYAISFYAMSLALEAIPVGIAYAVWSGIGIVLITVAAWFLYGQRLDVWALIGIGFIIVGVVILNLLSKVEVR</sequence>
<dbReference type="HOGENOM" id="CLU_133067_0_2_0"/>
<dbReference type="PANTHER" id="PTHR30561">
    <property type="entry name" value="SMR FAMILY PROTON-DEPENDENT DRUG EFFLUX TRANSPORTER SUGE"/>
    <property type="match status" value="1"/>
</dbReference>
<dbReference type="FunCoup" id="A9WD30">
    <property type="interactions" value="1"/>
</dbReference>
<comment type="subcellular location">
    <subcellularLocation>
        <location evidence="1 7">Cell membrane</location>
        <topology evidence="1 7">Multi-pass membrane protein</topology>
    </subcellularLocation>
</comment>
<evidence type="ECO:0000256" key="5">
    <source>
        <dbReference type="ARBA" id="ARBA00022989"/>
    </source>
</evidence>
<reference evidence="10" key="1">
    <citation type="journal article" date="2011" name="BMC Genomics">
        <title>Complete genome sequence of the filamentous anoxygenic phototrophic bacterium Chloroflexus aurantiacus.</title>
        <authorList>
            <person name="Tang K.H."/>
            <person name="Barry K."/>
            <person name="Chertkov O."/>
            <person name="Dalin E."/>
            <person name="Han C.S."/>
            <person name="Hauser L.J."/>
            <person name="Honchak B.M."/>
            <person name="Karbach L.E."/>
            <person name="Land M.L."/>
            <person name="Lapidus A."/>
            <person name="Larimer F.W."/>
            <person name="Mikhailova N."/>
            <person name="Pitluck S."/>
            <person name="Pierson B.K."/>
            <person name="Blankenship R.E."/>
        </authorList>
    </citation>
    <scope>NUCLEOTIDE SEQUENCE [LARGE SCALE GENOMIC DNA]</scope>
    <source>
        <strain evidence="10">ATCC 29366 / DSM 635 / J-10-fl</strain>
    </source>
</reference>
<keyword evidence="4 7" id="KW-0812">Transmembrane</keyword>
<keyword evidence="3" id="KW-1003">Cell membrane</keyword>
<dbReference type="Proteomes" id="UP000002008">
    <property type="component" value="Chromosome"/>
</dbReference>
<evidence type="ECO:0000256" key="1">
    <source>
        <dbReference type="ARBA" id="ARBA00004651"/>
    </source>
</evidence>
<dbReference type="Pfam" id="PF00893">
    <property type="entry name" value="Multi_Drug_Res"/>
    <property type="match status" value="1"/>
</dbReference>
<keyword evidence="10" id="KW-1185">Reference proteome</keyword>
<dbReference type="GO" id="GO:0022857">
    <property type="term" value="F:transmembrane transporter activity"/>
    <property type="evidence" value="ECO:0000318"/>
    <property type="project" value="GO_Central"/>
</dbReference>